<dbReference type="EMBL" id="JABFAA010000005">
    <property type="protein sequence ID" value="MBA0681676.1"/>
    <property type="molecule type" value="Genomic_DNA"/>
</dbReference>
<feature type="non-terminal residue" evidence="1">
    <location>
        <position position="37"/>
    </location>
</feature>
<protein>
    <submittedName>
        <fullName evidence="1">Uncharacterized protein</fullName>
    </submittedName>
</protein>
<reference evidence="1 2" key="1">
    <citation type="journal article" date="2019" name="Genome Biol. Evol.">
        <title>Insights into the evolution of the New World diploid cottons (Gossypium, subgenus Houzingenia) based on genome sequencing.</title>
        <authorList>
            <person name="Grover C.E."/>
            <person name="Arick M.A. 2nd"/>
            <person name="Thrash A."/>
            <person name="Conover J.L."/>
            <person name="Sanders W.S."/>
            <person name="Peterson D.G."/>
            <person name="Frelichowski J.E."/>
            <person name="Scheffler J.A."/>
            <person name="Scheffler B.E."/>
            <person name="Wendel J.F."/>
        </authorList>
    </citation>
    <scope>NUCLEOTIDE SEQUENCE [LARGE SCALE GENOMIC DNA]</scope>
    <source>
        <strain evidence="1">185</strain>
        <tissue evidence="1">Leaf</tissue>
    </source>
</reference>
<keyword evidence="2" id="KW-1185">Reference proteome</keyword>
<dbReference type="Proteomes" id="UP000593577">
    <property type="component" value="Unassembled WGS sequence"/>
</dbReference>
<dbReference type="AlphaFoldDB" id="A0A7J8X323"/>
<gene>
    <name evidence="1" type="ORF">Goari_023462</name>
</gene>
<accession>A0A7J8X323</accession>
<evidence type="ECO:0000313" key="1">
    <source>
        <dbReference type="EMBL" id="MBA0681676.1"/>
    </source>
</evidence>
<sequence length="37" mass="4401">MATTVVVKLLGRNLSYNLLQNRIHTFWKPSQQFHLMD</sequence>
<comment type="caution">
    <text evidence="1">The sequence shown here is derived from an EMBL/GenBank/DDBJ whole genome shotgun (WGS) entry which is preliminary data.</text>
</comment>
<proteinExistence type="predicted"/>
<name>A0A7J8X323_GOSAI</name>
<organism evidence="1 2">
    <name type="scientific">Gossypium aridum</name>
    <name type="common">American cotton</name>
    <name type="synonym">Erioxylum aridum</name>
    <dbReference type="NCBI Taxonomy" id="34290"/>
    <lineage>
        <taxon>Eukaryota</taxon>
        <taxon>Viridiplantae</taxon>
        <taxon>Streptophyta</taxon>
        <taxon>Embryophyta</taxon>
        <taxon>Tracheophyta</taxon>
        <taxon>Spermatophyta</taxon>
        <taxon>Magnoliopsida</taxon>
        <taxon>eudicotyledons</taxon>
        <taxon>Gunneridae</taxon>
        <taxon>Pentapetalae</taxon>
        <taxon>rosids</taxon>
        <taxon>malvids</taxon>
        <taxon>Malvales</taxon>
        <taxon>Malvaceae</taxon>
        <taxon>Malvoideae</taxon>
        <taxon>Gossypium</taxon>
    </lineage>
</organism>
<evidence type="ECO:0000313" key="2">
    <source>
        <dbReference type="Proteomes" id="UP000593577"/>
    </source>
</evidence>